<keyword evidence="3 5" id="KW-1133">Transmembrane helix</keyword>
<dbReference type="Proteomes" id="UP000321578">
    <property type="component" value="Unassembled WGS sequence"/>
</dbReference>
<dbReference type="OrthoDB" id="128729at2"/>
<organism evidence="7 8">
    <name type="scientific">Subsaximicrobium wynnwilliamsii</name>
    <dbReference type="NCBI Taxonomy" id="291179"/>
    <lineage>
        <taxon>Bacteria</taxon>
        <taxon>Pseudomonadati</taxon>
        <taxon>Bacteroidota</taxon>
        <taxon>Flavobacteriia</taxon>
        <taxon>Flavobacteriales</taxon>
        <taxon>Flavobacteriaceae</taxon>
        <taxon>Subsaximicrobium</taxon>
    </lineage>
</organism>
<evidence type="ECO:0000313" key="7">
    <source>
        <dbReference type="EMBL" id="TXD87344.1"/>
    </source>
</evidence>
<dbReference type="AlphaFoldDB" id="A0A5C6ZDX7"/>
<dbReference type="InterPro" id="IPR023894">
    <property type="entry name" value="Sporulation_SdpB"/>
</dbReference>
<evidence type="ECO:0000256" key="1">
    <source>
        <dbReference type="ARBA" id="ARBA00004127"/>
    </source>
</evidence>
<dbReference type="EMBL" id="VORO01000026">
    <property type="protein sequence ID" value="TXD87344.1"/>
    <property type="molecule type" value="Genomic_DNA"/>
</dbReference>
<dbReference type="PANTHER" id="PTHR39535">
    <property type="entry name" value="SPORULATION-DELAYING PROTEIN SDPB"/>
    <property type="match status" value="1"/>
</dbReference>
<feature type="transmembrane region" description="Helical" evidence="5">
    <location>
        <begin position="55"/>
        <end position="73"/>
    </location>
</feature>
<name>A0A5C6ZDX7_9FLAO</name>
<comment type="subcellular location">
    <subcellularLocation>
        <location evidence="1">Endomembrane system</location>
        <topology evidence="1">Multi-pass membrane protein</topology>
    </subcellularLocation>
</comment>
<evidence type="ECO:0000259" key="6">
    <source>
        <dbReference type="SMART" id="SM00752"/>
    </source>
</evidence>
<feature type="transmembrane region" description="Helical" evidence="5">
    <location>
        <begin position="134"/>
        <end position="157"/>
    </location>
</feature>
<gene>
    <name evidence="7" type="ORF">ESY86_17440</name>
</gene>
<accession>A0A5C6ZDX7</accession>
<feature type="transmembrane region" description="Helical" evidence="5">
    <location>
        <begin position="12"/>
        <end position="35"/>
    </location>
</feature>
<evidence type="ECO:0000256" key="3">
    <source>
        <dbReference type="ARBA" id="ARBA00022989"/>
    </source>
</evidence>
<feature type="transmembrane region" description="Helical" evidence="5">
    <location>
        <begin position="228"/>
        <end position="261"/>
    </location>
</feature>
<dbReference type="NCBIfam" id="TIGR04033">
    <property type="entry name" value="export_SdpB"/>
    <property type="match status" value="1"/>
</dbReference>
<comment type="caution">
    <text evidence="7">The sequence shown here is derived from an EMBL/GenBank/DDBJ whole genome shotgun (WGS) entry which is preliminary data.</text>
</comment>
<dbReference type="PANTHER" id="PTHR39535:SF2">
    <property type="entry name" value="HTTM DOMAIN-CONTAINING PROTEIN"/>
    <property type="match status" value="1"/>
</dbReference>
<keyword evidence="2 5" id="KW-0812">Transmembrane</keyword>
<reference evidence="7 8" key="1">
    <citation type="submission" date="2019-08" db="EMBL/GenBank/DDBJ databases">
        <title>Genomes of Subsaximicrobium wynnwilliamsii strains.</title>
        <authorList>
            <person name="Bowman J.P."/>
        </authorList>
    </citation>
    <scope>NUCLEOTIDE SEQUENCE [LARGE SCALE GENOMIC DNA]</scope>
    <source>
        <strain evidence="7 8">2-80-2</strain>
    </source>
</reference>
<protein>
    <recommendedName>
        <fullName evidence="6">HTTM-like domain-containing protein</fullName>
    </recommendedName>
</protein>
<dbReference type="SMART" id="SM00752">
    <property type="entry name" value="HTTM"/>
    <property type="match status" value="1"/>
</dbReference>
<feature type="domain" description="HTTM-like" evidence="6">
    <location>
        <begin position="1"/>
        <end position="266"/>
    </location>
</feature>
<proteinExistence type="predicted"/>
<dbReference type="InterPro" id="IPR011020">
    <property type="entry name" value="HTTM-like"/>
</dbReference>
<keyword evidence="8" id="KW-1185">Reference proteome</keyword>
<dbReference type="InterPro" id="IPR052964">
    <property type="entry name" value="Sporulation_signal_mat"/>
</dbReference>
<evidence type="ECO:0000256" key="4">
    <source>
        <dbReference type="ARBA" id="ARBA00023136"/>
    </source>
</evidence>
<keyword evidence="4 5" id="KW-0472">Membrane</keyword>
<evidence type="ECO:0000256" key="5">
    <source>
        <dbReference type="SAM" id="Phobius"/>
    </source>
</evidence>
<sequence>MTLTSYNIARTFLAFGLLITLIFNSNYTLFGYDILHLNNPVFDYNFYYILREHLVLAKILSIIILLIVISGYFPRYSGILHWYITYSFFMSSDVADGGDHIASNITLLLIPLTLLDNRKNHWSHQIVSQGNLKLYLMNSIYFLIAIQICAIYLHAFIGKLFVEEWKNGTAIYYWMTHNHFGINPIFKDFATQLLSNKFIVIIISWSTLALEFLLASCIILSQSNKKRYIFLFSGILFHFGIMLIHGLVSFFFIMSAALFIYLMPKHSQFSLNQLKNKKIWKQFINQFLH</sequence>
<dbReference type="GO" id="GO:0012505">
    <property type="term" value="C:endomembrane system"/>
    <property type="evidence" value="ECO:0007669"/>
    <property type="project" value="UniProtKB-SubCell"/>
</dbReference>
<evidence type="ECO:0000313" key="8">
    <source>
        <dbReference type="Proteomes" id="UP000321578"/>
    </source>
</evidence>
<feature type="transmembrane region" description="Helical" evidence="5">
    <location>
        <begin position="198"/>
        <end position="221"/>
    </location>
</feature>
<evidence type="ECO:0000256" key="2">
    <source>
        <dbReference type="ARBA" id="ARBA00022692"/>
    </source>
</evidence>
<dbReference type="RefSeq" id="WP_147088011.1">
    <property type="nucleotide sequence ID" value="NZ_VORM01000029.1"/>
</dbReference>